<comment type="cofactor">
    <cofactor evidence="8">
        <name>Zn(2+)</name>
        <dbReference type="ChEBI" id="CHEBI:29105"/>
    </cofactor>
    <text evidence="8">Binds 2 zinc ions per subunit.</text>
</comment>
<keyword evidence="4 8" id="KW-0547">Nucleotide-binding</keyword>
<feature type="binding site" evidence="8">
    <location>
        <position position="457"/>
    </location>
    <ligand>
        <name>Zn(2+)</name>
        <dbReference type="ChEBI" id="CHEBI:29105"/>
        <label>1</label>
    </ligand>
</feature>
<feature type="binding site" evidence="8">
    <location>
        <position position="466"/>
    </location>
    <ligand>
        <name>Zn(2+)</name>
        <dbReference type="ChEBI" id="CHEBI:29105"/>
        <label>2</label>
    </ligand>
</feature>
<evidence type="ECO:0000256" key="6">
    <source>
        <dbReference type="ARBA" id="ARBA00022840"/>
    </source>
</evidence>
<dbReference type="GO" id="GO:0006302">
    <property type="term" value="P:double-strand break repair"/>
    <property type="evidence" value="ECO:0007669"/>
    <property type="project" value="InterPro"/>
</dbReference>
<evidence type="ECO:0000313" key="11">
    <source>
        <dbReference type="EMBL" id="MBG6141832.1"/>
    </source>
</evidence>
<evidence type="ECO:0000259" key="10">
    <source>
        <dbReference type="Pfam" id="PF17764"/>
    </source>
</evidence>
<comment type="caution">
    <text evidence="8">As this protein does not have any detectable helicase domains, it probably does not have helicase activity.</text>
</comment>
<feature type="binding site" evidence="8">
    <location>
        <position position="510"/>
    </location>
    <ligand>
        <name>Zn(2+)</name>
        <dbReference type="ChEBI" id="CHEBI:29105"/>
        <label>1</label>
    </ligand>
</feature>
<evidence type="ECO:0000256" key="9">
    <source>
        <dbReference type="SAM" id="MobiDB-lite"/>
    </source>
</evidence>
<dbReference type="GO" id="GO:0006310">
    <property type="term" value="P:DNA recombination"/>
    <property type="evidence" value="ECO:0007669"/>
    <property type="project" value="InterPro"/>
</dbReference>
<gene>
    <name evidence="8" type="primary">priA</name>
    <name evidence="11" type="ORF">IW245_008026</name>
</gene>
<dbReference type="GO" id="GO:0016787">
    <property type="term" value="F:hydrolase activity"/>
    <property type="evidence" value="ECO:0007669"/>
    <property type="project" value="UniProtKB-KW"/>
</dbReference>
<dbReference type="GO" id="GO:0006270">
    <property type="term" value="P:DNA replication initiation"/>
    <property type="evidence" value="ECO:0007669"/>
    <property type="project" value="TreeGrafter"/>
</dbReference>
<keyword evidence="1 8" id="KW-0639">Primosome</keyword>
<feature type="binding site" evidence="8">
    <location>
        <position position="495"/>
    </location>
    <ligand>
        <name>Zn(2+)</name>
        <dbReference type="ChEBI" id="CHEBI:29105"/>
        <label>2</label>
    </ligand>
</feature>
<dbReference type="InterPro" id="IPR042115">
    <property type="entry name" value="PriA_3primeBD_sf"/>
</dbReference>
<name>A0A8J7GQZ9_9ACTN</name>
<feature type="region of interest" description="Disordered" evidence="9">
    <location>
        <begin position="162"/>
        <end position="203"/>
    </location>
</feature>
<dbReference type="Pfam" id="PF17764">
    <property type="entry name" value="PriA_3primeBD"/>
    <property type="match status" value="1"/>
</dbReference>
<dbReference type="GO" id="GO:1990077">
    <property type="term" value="C:primosome complex"/>
    <property type="evidence" value="ECO:0007669"/>
    <property type="project" value="UniProtKB-UniRule"/>
</dbReference>
<comment type="caution">
    <text evidence="11">The sequence shown here is derived from an EMBL/GenBank/DDBJ whole genome shotgun (WGS) entry which is preliminary data.</text>
</comment>
<dbReference type="GO" id="GO:0005524">
    <property type="term" value="F:ATP binding"/>
    <property type="evidence" value="ECO:0007669"/>
    <property type="project" value="UniProtKB-UniRule"/>
</dbReference>
<dbReference type="EMBL" id="JADOUF010000001">
    <property type="protein sequence ID" value="MBG6141832.1"/>
    <property type="molecule type" value="Genomic_DNA"/>
</dbReference>
<keyword evidence="3 8" id="KW-0479">Metal-binding</keyword>
<feature type="binding site" evidence="8">
    <location>
        <position position="454"/>
    </location>
    <ligand>
        <name>Zn(2+)</name>
        <dbReference type="ChEBI" id="CHEBI:29105"/>
        <label>1</label>
    </ligand>
</feature>
<dbReference type="PANTHER" id="PTHR30580:SF0">
    <property type="entry name" value="PRIMOSOMAL PROTEIN N"/>
    <property type="match status" value="1"/>
</dbReference>
<keyword evidence="6 8" id="KW-0067">ATP-binding</keyword>
<comment type="subunit">
    <text evidence="8">Component of the replication restart primosome.</text>
</comment>
<dbReference type="Proteomes" id="UP000622552">
    <property type="component" value="Unassembled WGS sequence"/>
</dbReference>
<evidence type="ECO:0000256" key="3">
    <source>
        <dbReference type="ARBA" id="ARBA00022723"/>
    </source>
</evidence>
<keyword evidence="7 8" id="KW-0238">DNA-binding</keyword>
<dbReference type="HAMAP" id="MF_00983">
    <property type="entry name" value="PriA"/>
    <property type="match status" value="1"/>
</dbReference>
<feature type="domain" description="Primosomal protein N' 3' DNA-binding" evidence="10">
    <location>
        <begin position="39"/>
        <end position="137"/>
    </location>
</feature>
<dbReference type="InterPro" id="IPR005259">
    <property type="entry name" value="PriA"/>
</dbReference>
<evidence type="ECO:0000256" key="4">
    <source>
        <dbReference type="ARBA" id="ARBA00022741"/>
    </source>
</evidence>
<dbReference type="PANTHER" id="PTHR30580">
    <property type="entry name" value="PRIMOSOMAL PROTEIN N"/>
    <property type="match status" value="1"/>
</dbReference>
<organism evidence="11 12">
    <name type="scientific">Longispora fulva</name>
    <dbReference type="NCBI Taxonomy" id="619741"/>
    <lineage>
        <taxon>Bacteria</taxon>
        <taxon>Bacillati</taxon>
        <taxon>Actinomycetota</taxon>
        <taxon>Actinomycetes</taxon>
        <taxon>Micromonosporales</taxon>
        <taxon>Micromonosporaceae</taxon>
        <taxon>Longispora</taxon>
    </lineage>
</organism>
<evidence type="ECO:0000256" key="8">
    <source>
        <dbReference type="HAMAP-Rule" id="MF_00983"/>
    </source>
</evidence>
<accession>A0A8J7GQZ9</accession>
<dbReference type="GO" id="GO:0006269">
    <property type="term" value="P:DNA replication, synthesis of primer"/>
    <property type="evidence" value="ECO:0007669"/>
    <property type="project" value="UniProtKB-KW"/>
</dbReference>
<feature type="binding site" evidence="8">
    <location>
        <position position="498"/>
    </location>
    <ligand>
        <name>Zn(2+)</name>
        <dbReference type="ChEBI" id="CHEBI:29105"/>
        <label>2</label>
    </ligand>
</feature>
<proteinExistence type="inferred from homology"/>
<dbReference type="Gene3D" id="3.40.1440.60">
    <property type="entry name" value="PriA, 3(prime) DNA-binding domain"/>
    <property type="match status" value="1"/>
</dbReference>
<comment type="function">
    <text evidence="8">Initiates the restart of stalled replication forks, which reloads the replicative helicase on sites other than the origin of replication. Recognizes and binds to abandoned replication forks and remodels them to uncover a helicase loading site. Promotes assembly of the primosome at these replication forks.</text>
</comment>
<evidence type="ECO:0000256" key="1">
    <source>
        <dbReference type="ARBA" id="ARBA00022515"/>
    </source>
</evidence>
<dbReference type="InterPro" id="IPR027417">
    <property type="entry name" value="P-loop_NTPase"/>
</dbReference>
<keyword evidence="11" id="KW-0378">Hydrolase</keyword>
<reference evidence="11" key="1">
    <citation type="submission" date="2020-11" db="EMBL/GenBank/DDBJ databases">
        <title>Sequencing the genomes of 1000 actinobacteria strains.</title>
        <authorList>
            <person name="Klenk H.-P."/>
        </authorList>
    </citation>
    <scope>NUCLEOTIDE SEQUENCE</scope>
    <source>
        <strain evidence="11">DSM 45356</strain>
    </source>
</reference>
<feature type="binding site" evidence="8">
    <location>
        <position position="507"/>
    </location>
    <ligand>
        <name>Zn(2+)</name>
        <dbReference type="ChEBI" id="CHEBI:29105"/>
        <label>1</label>
    </ligand>
</feature>
<dbReference type="AlphaFoldDB" id="A0A8J7GQZ9"/>
<protein>
    <recommendedName>
        <fullName evidence="8">Probable replication restart protein PriA</fullName>
    </recommendedName>
    <alternativeName>
        <fullName evidence="8">Putative ATP-dependent DNA helicase PriA</fullName>
    </alternativeName>
</protein>
<evidence type="ECO:0000256" key="5">
    <source>
        <dbReference type="ARBA" id="ARBA00022833"/>
    </source>
</evidence>
<dbReference type="GO" id="GO:0043138">
    <property type="term" value="F:3'-5' DNA helicase activity"/>
    <property type="evidence" value="ECO:0007669"/>
    <property type="project" value="TreeGrafter"/>
</dbReference>
<dbReference type="Gene3D" id="3.40.50.300">
    <property type="entry name" value="P-loop containing nucleotide triphosphate hydrolases"/>
    <property type="match status" value="1"/>
</dbReference>
<dbReference type="GO" id="GO:0008270">
    <property type="term" value="F:zinc ion binding"/>
    <property type="evidence" value="ECO:0007669"/>
    <property type="project" value="UniProtKB-UniRule"/>
</dbReference>
<evidence type="ECO:0000256" key="2">
    <source>
        <dbReference type="ARBA" id="ARBA00022705"/>
    </source>
</evidence>
<keyword evidence="5 8" id="KW-0862">Zinc</keyword>
<evidence type="ECO:0000313" key="12">
    <source>
        <dbReference type="Proteomes" id="UP000622552"/>
    </source>
</evidence>
<keyword evidence="2 8" id="KW-0235">DNA replication</keyword>
<dbReference type="InterPro" id="IPR041222">
    <property type="entry name" value="PriA_3primeBD"/>
</dbReference>
<keyword evidence="12" id="KW-1185">Reference proteome</keyword>
<evidence type="ECO:0000256" key="7">
    <source>
        <dbReference type="ARBA" id="ARBA00023125"/>
    </source>
</evidence>
<dbReference type="GO" id="GO:0003677">
    <property type="term" value="F:DNA binding"/>
    <property type="evidence" value="ECO:0007669"/>
    <property type="project" value="UniProtKB-UniRule"/>
</dbReference>
<sequence length="735" mass="75862">MTEDGLFELPAVPAPRGARSAVKPPASKTPAEHLPVARICVDLALPHLDRPFDYLVPASMDAKVVVGGRVRVRFAGQKVDGYVLDRVAASEHGGSLSFLERAVSAEPVVSPEIARLARAVADRYAGNLADVLRLAVPPRHARAEAAVPPRQARWEAVVPTGDVPAETEVPTRAGGVSGSGGKPGEGSEVSGDGDGGGPPGRPAFPATVGWAAYPAGAAFLRALADGRAPRAVWTATPGEDWAARVAEAVGATLSGGRGAVVVVPDGRDLHRLDRALLSLLGEGRHVALSAATGPEERYTRFVTALRGHVGAVIGTRAAMFAPVDDLGLVAIFDDGDDVHADPHAPYPHAREVLLTRAELAGAAALVAGHSRTAEGQLLLATGWAKELTADRESLRTRAPRVVTTGDDVQQSRDPGAVSSRLPSVALQAARVSLAAGRPVLVQVPRRGYIPAVACETCRAPARCPHCSGPLALESGVLGGNAGVAGASPEHSGPSCRWCGRGATGFTCPVCGGRRLRASVVGARRTADEMGRAFAGVPVRTSGRGELLDTVPDGPALVVATPGAEPVADAGYGAVLLLDTWALLTRADLRAGEEALRRWLSAAALARADGTVVIVADASVPVVQALVRFDPAWYAARELDERAELGFPPAVRVGSLTGSPAAIAELLAGARMPAGVDELGPVPVFGGDEGVERLLLRVPRSTGPALARALHEAAGVRSAHRAKEPVRVQIDPLELL</sequence>
<feature type="compositionally biased region" description="Gly residues" evidence="9">
    <location>
        <begin position="175"/>
        <end position="184"/>
    </location>
</feature>
<comment type="similarity">
    <text evidence="8">Belongs to the helicase family. PriA subfamily.</text>
</comment>
<feature type="binding site" evidence="8">
    <location>
        <position position="463"/>
    </location>
    <ligand>
        <name>Zn(2+)</name>
        <dbReference type="ChEBI" id="CHEBI:29105"/>
        <label>2</label>
    </ligand>
</feature>